<protein>
    <submittedName>
        <fullName evidence="2">Uncharacterized protein</fullName>
    </submittedName>
</protein>
<keyword evidence="3" id="KW-1185">Reference proteome</keyword>
<feature type="transmembrane region" description="Helical" evidence="1">
    <location>
        <begin position="149"/>
        <end position="169"/>
    </location>
</feature>
<sequence length="186" mass="21945">MLLFLIYLSKSARIFDYTDIEVPPSLTLYMNPFDNVQIKLNYKTPTYLSDLSKLYELYFDIDAEDPQGNTDTYGTFSHNSYIIGIIFDSKNYTISFINEGSEIIKFALVFSNTSYFPPQFKFPIKKYNFDDLVNENDPFLYDVGNQYSYAIFIILAILCFIYIVLFRFFCCDLHYCCFMCCYKKSK</sequence>
<keyword evidence="1" id="KW-1133">Transmembrane helix</keyword>
<keyword evidence="1" id="KW-0472">Membrane</keyword>
<name>A0ABR2JT79_9EUKA</name>
<gene>
    <name evidence="2" type="ORF">M9Y10_004153</name>
</gene>
<evidence type="ECO:0000313" key="2">
    <source>
        <dbReference type="EMBL" id="KAK8881417.1"/>
    </source>
</evidence>
<comment type="caution">
    <text evidence="2">The sequence shown here is derived from an EMBL/GenBank/DDBJ whole genome shotgun (WGS) entry which is preliminary data.</text>
</comment>
<reference evidence="2 3" key="1">
    <citation type="submission" date="2024-04" db="EMBL/GenBank/DDBJ databases">
        <title>Tritrichomonas musculus Genome.</title>
        <authorList>
            <person name="Alves-Ferreira E."/>
            <person name="Grigg M."/>
            <person name="Lorenzi H."/>
            <person name="Galac M."/>
        </authorList>
    </citation>
    <scope>NUCLEOTIDE SEQUENCE [LARGE SCALE GENOMIC DNA]</scope>
    <source>
        <strain evidence="2 3">EAF2021</strain>
    </source>
</reference>
<keyword evidence="1" id="KW-0812">Transmembrane</keyword>
<proteinExistence type="predicted"/>
<evidence type="ECO:0000256" key="1">
    <source>
        <dbReference type="SAM" id="Phobius"/>
    </source>
</evidence>
<dbReference type="Proteomes" id="UP001470230">
    <property type="component" value="Unassembled WGS sequence"/>
</dbReference>
<evidence type="ECO:0000313" key="3">
    <source>
        <dbReference type="Proteomes" id="UP001470230"/>
    </source>
</evidence>
<dbReference type="EMBL" id="JAPFFF010000010">
    <property type="protein sequence ID" value="KAK8881417.1"/>
    <property type="molecule type" value="Genomic_DNA"/>
</dbReference>
<organism evidence="2 3">
    <name type="scientific">Tritrichomonas musculus</name>
    <dbReference type="NCBI Taxonomy" id="1915356"/>
    <lineage>
        <taxon>Eukaryota</taxon>
        <taxon>Metamonada</taxon>
        <taxon>Parabasalia</taxon>
        <taxon>Tritrichomonadida</taxon>
        <taxon>Tritrichomonadidae</taxon>
        <taxon>Tritrichomonas</taxon>
    </lineage>
</organism>
<accession>A0ABR2JT79</accession>